<feature type="transmembrane region" description="Helical" evidence="2">
    <location>
        <begin position="325"/>
        <end position="348"/>
    </location>
</feature>
<gene>
    <name evidence="3" type="ORF">PFISCL1PPCAC_14991</name>
</gene>
<keyword evidence="2" id="KW-0472">Membrane</keyword>
<accession>A0AAV5W1A2</accession>
<feature type="transmembrane region" description="Helical" evidence="2">
    <location>
        <begin position="94"/>
        <end position="114"/>
    </location>
</feature>
<protein>
    <recommendedName>
        <fullName evidence="5">G protein-coupled receptor</fullName>
    </recommendedName>
</protein>
<evidence type="ECO:0000256" key="2">
    <source>
        <dbReference type="SAM" id="Phobius"/>
    </source>
</evidence>
<evidence type="ECO:0008006" key="5">
    <source>
        <dbReference type="Google" id="ProtNLM"/>
    </source>
</evidence>
<dbReference type="EMBL" id="BTSY01000004">
    <property type="protein sequence ID" value="GMT23694.1"/>
    <property type="molecule type" value="Genomic_DNA"/>
</dbReference>
<keyword evidence="2" id="KW-0812">Transmembrane</keyword>
<dbReference type="PANTHER" id="PTHR31930">
    <property type="entry name" value="SERPENTINE RECEPTOR, CLASS R"/>
    <property type="match status" value="1"/>
</dbReference>
<comment type="caution">
    <text evidence="3">The sequence shown here is derived from an EMBL/GenBank/DDBJ whole genome shotgun (WGS) entry which is preliminary data.</text>
</comment>
<proteinExistence type="predicted"/>
<dbReference type="AlphaFoldDB" id="A0AAV5W1A2"/>
<organism evidence="3 4">
    <name type="scientific">Pristionchus fissidentatus</name>
    <dbReference type="NCBI Taxonomy" id="1538716"/>
    <lineage>
        <taxon>Eukaryota</taxon>
        <taxon>Metazoa</taxon>
        <taxon>Ecdysozoa</taxon>
        <taxon>Nematoda</taxon>
        <taxon>Chromadorea</taxon>
        <taxon>Rhabditida</taxon>
        <taxon>Rhabditina</taxon>
        <taxon>Diplogasteromorpha</taxon>
        <taxon>Diplogasteroidea</taxon>
        <taxon>Neodiplogasteridae</taxon>
        <taxon>Pristionchus</taxon>
    </lineage>
</organism>
<dbReference type="Pfam" id="PF03268">
    <property type="entry name" value="DUF267"/>
    <property type="match status" value="2"/>
</dbReference>
<feature type="transmembrane region" description="Helical" evidence="2">
    <location>
        <begin position="56"/>
        <end position="74"/>
    </location>
</feature>
<evidence type="ECO:0000256" key="1">
    <source>
        <dbReference type="SAM" id="MobiDB-lite"/>
    </source>
</evidence>
<feature type="transmembrane region" description="Helical" evidence="2">
    <location>
        <begin position="177"/>
        <end position="200"/>
    </location>
</feature>
<sequence length="428" mass="48269">QTEVYQSISTTNEVEDRYANNEVARRALFGPLSMVIKCIGFDDTYSLIKKETRRHCISWIATPLALLGIVLFIRNVAMNLNLIENAMTWHWGEMFILTFLAIQSLASALFFFFFTRSLFFLDYYEAWSECARLAENYSKEKKEEGENGENEGEKKEHRDTEIGLNQSRFPVHNRGRIIWVLLSFLFFVGSSVLCSVKYALNHGHNLSPNQSATEPLLDNLYAFEPLTSVWAAILTAAALSAYGILNGILIETIVAFNRDLSDSSKSSSLSSQIDSFAIRHQSILGFARLFSDRMKHFASVMAVSGIVANFSAMFLSLCFKQEIETIAHICVILWTLIAIGSMASILLMPAKVQSKLNHTCEILVADKQIWKGEITIAQRAQMMIYMRKNTDTTVSIFKCLKLTPWVANGIMLVPPLIGLTLYIIKTFA</sequence>
<keyword evidence="2" id="KW-1133">Transmembrane helix</keyword>
<feature type="transmembrane region" description="Helical" evidence="2">
    <location>
        <begin position="405"/>
        <end position="424"/>
    </location>
</feature>
<keyword evidence="4" id="KW-1185">Reference proteome</keyword>
<reference evidence="3" key="1">
    <citation type="submission" date="2023-10" db="EMBL/GenBank/DDBJ databases">
        <title>Genome assembly of Pristionchus species.</title>
        <authorList>
            <person name="Yoshida K."/>
            <person name="Sommer R.J."/>
        </authorList>
    </citation>
    <scope>NUCLEOTIDE SEQUENCE</scope>
    <source>
        <strain evidence="3">RS5133</strain>
    </source>
</reference>
<feature type="non-terminal residue" evidence="3">
    <location>
        <position position="1"/>
    </location>
</feature>
<dbReference type="Proteomes" id="UP001432322">
    <property type="component" value="Unassembled WGS sequence"/>
</dbReference>
<dbReference type="PANTHER" id="PTHR31930:SF1">
    <property type="entry name" value="SERPENTINE RECEPTOR, CLASS R"/>
    <property type="match status" value="1"/>
</dbReference>
<feature type="transmembrane region" description="Helical" evidence="2">
    <location>
        <begin position="229"/>
        <end position="256"/>
    </location>
</feature>
<feature type="transmembrane region" description="Helical" evidence="2">
    <location>
        <begin position="297"/>
        <end position="319"/>
    </location>
</feature>
<evidence type="ECO:0000313" key="3">
    <source>
        <dbReference type="EMBL" id="GMT23694.1"/>
    </source>
</evidence>
<dbReference type="InterPro" id="IPR004950">
    <property type="entry name" value="DUF267_CAE_spp"/>
</dbReference>
<name>A0AAV5W1A2_9BILA</name>
<evidence type="ECO:0000313" key="4">
    <source>
        <dbReference type="Proteomes" id="UP001432322"/>
    </source>
</evidence>
<feature type="region of interest" description="Disordered" evidence="1">
    <location>
        <begin position="139"/>
        <end position="159"/>
    </location>
</feature>